<evidence type="ECO:0000256" key="9">
    <source>
        <dbReference type="SAM" id="MobiDB-lite"/>
    </source>
</evidence>
<keyword evidence="5" id="KW-0472">Membrane</keyword>
<dbReference type="OrthoDB" id="10678495at2759"/>
<dbReference type="InterPro" id="IPR021613">
    <property type="entry name" value="Receptor_IA-2_dom"/>
</dbReference>
<evidence type="ECO:0000313" key="12">
    <source>
        <dbReference type="EnsemblMetazoa" id="XP_038077387.1"/>
    </source>
</evidence>
<dbReference type="InterPro" id="IPR038112">
    <property type="entry name" value="Receptor_IA-2_ectodomain_sf"/>
</dbReference>
<dbReference type="InterPro" id="IPR033522">
    <property type="entry name" value="IA-2/IA-2_beta"/>
</dbReference>
<dbReference type="GO" id="GO:0045202">
    <property type="term" value="C:synapse"/>
    <property type="evidence" value="ECO:0007669"/>
    <property type="project" value="TreeGrafter"/>
</dbReference>
<protein>
    <recommendedName>
        <fullName evidence="11">Protein-tyrosine phosphatase receptor IA-2 ectodomain domain-containing protein</fullName>
    </recommendedName>
</protein>
<dbReference type="Gene3D" id="3.30.70.2470">
    <property type="entry name" value="Protein-tyrosine phosphatase receptor IA-2 ectodomain"/>
    <property type="match status" value="1"/>
</dbReference>
<evidence type="ECO:0000256" key="7">
    <source>
        <dbReference type="ARBA" id="ARBA00023180"/>
    </source>
</evidence>
<keyword evidence="4" id="KW-1133">Transmembrane helix</keyword>
<dbReference type="OMA" id="CRFSPVC"/>
<keyword evidence="7" id="KW-0325">Glycoprotein</keyword>
<keyword evidence="3 10" id="KW-0732">Signal</keyword>
<dbReference type="GO" id="GO:0016020">
    <property type="term" value="C:membrane"/>
    <property type="evidence" value="ECO:0007669"/>
    <property type="project" value="UniProtKB-SubCell"/>
</dbReference>
<evidence type="ECO:0000256" key="4">
    <source>
        <dbReference type="ARBA" id="ARBA00022989"/>
    </source>
</evidence>
<feature type="coiled-coil region" evidence="8">
    <location>
        <begin position="137"/>
        <end position="193"/>
    </location>
</feature>
<feature type="signal peptide" evidence="10">
    <location>
        <begin position="1"/>
        <end position="20"/>
    </location>
</feature>
<keyword evidence="13" id="KW-1185">Reference proteome</keyword>
<organism evidence="12 13">
    <name type="scientific">Patiria miniata</name>
    <name type="common">Bat star</name>
    <name type="synonym">Asterina miniata</name>
    <dbReference type="NCBI Taxonomy" id="46514"/>
    <lineage>
        <taxon>Eukaryota</taxon>
        <taxon>Metazoa</taxon>
        <taxon>Echinodermata</taxon>
        <taxon>Eleutherozoa</taxon>
        <taxon>Asterozoa</taxon>
        <taxon>Asteroidea</taxon>
        <taxon>Valvatacea</taxon>
        <taxon>Valvatida</taxon>
        <taxon>Asterinidae</taxon>
        <taxon>Patiria</taxon>
    </lineage>
</organism>
<evidence type="ECO:0000313" key="13">
    <source>
        <dbReference type="Proteomes" id="UP000887568"/>
    </source>
</evidence>
<evidence type="ECO:0000256" key="10">
    <source>
        <dbReference type="SAM" id="SignalP"/>
    </source>
</evidence>
<dbReference type="GO" id="GO:0051046">
    <property type="term" value="P:regulation of secretion"/>
    <property type="evidence" value="ECO:0007669"/>
    <property type="project" value="TreeGrafter"/>
</dbReference>
<feature type="chain" id="PRO_5037333900" description="Protein-tyrosine phosphatase receptor IA-2 ectodomain domain-containing protein" evidence="10">
    <location>
        <begin position="21"/>
        <end position="569"/>
    </location>
</feature>
<feature type="compositionally biased region" description="Basic and acidic residues" evidence="9">
    <location>
        <begin position="374"/>
        <end position="395"/>
    </location>
</feature>
<accession>A0A914BPG9</accession>
<evidence type="ECO:0000256" key="1">
    <source>
        <dbReference type="ARBA" id="ARBA00004167"/>
    </source>
</evidence>
<keyword evidence="6" id="KW-0675">Receptor</keyword>
<feature type="region of interest" description="Disordered" evidence="9">
    <location>
        <begin position="439"/>
        <end position="460"/>
    </location>
</feature>
<reference evidence="12" key="1">
    <citation type="submission" date="2022-11" db="UniProtKB">
        <authorList>
            <consortium name="EnsemblMetazoa"/>
        </authorList>
    </citation>
    <scope>IDENTIFICATION</scope>
</reference>
<dbReference type="PANTHER" id="PTHR46106">
    <property type="entry name" value="IA-2 PROTEIN TYROSINE PHOSPHATASE, ISOFORM C"/>
    <property type="match status" value="1"/>
</dbReference>
<keyword evidence="2" id="KW-0812">Transmembrane</keyword>
<dbReference type="GO" id="GO:0030141">
    <property type="term" value="C:secretory granule"/>
    <property type="evidence" value="ECO:0007669"/>
    <property type="project" value="InterPro"/>
</dbReference>
<evidence type="ECO:0000259" key="11">
    <source>
        <dbReference type="Pfam" id="PF11548"/>
    </source>
</evidence>
<proteinExistence type="predicted"/>
<name>A0A914BPG9_PATMI</name>
<evidence type="ECO:0000256" key="6">
    <source>
        <dbReference type="ARBA" id="ARBA00023170"/>
    </source>
</evidence>
<evidence type="ECO:0000256" key="3">
    <source>
        <dbReference type="ARBA" id="ARBA00022729"/>
    </source>
</evidence>
<feature type="region of interest" description="Disordered" evidence="9">
    <location>
        <begin position="359"/>
        <end position="419"/>
    </location>
</feature>
<dbReference type="PANTHER" id="PTHR46106:SF4">
    <property type="entry name" value="IA-2 PROTEIN TYROSINE PHOSPHATASE, ISOFORM C"/>
    <property type="match status" value="1"/>
</dbReference>
<dbReference type="GeneID" id="119745236"/>
<keyword evidence="8" id="KW-0175">Coiled coil</keyword>
<feature type="domain" description="Protein-tyrosine phosphatase receptor IA-2 ectodomain" evidence="11">
    <location>
        <begin position="468"/>
        <end position="552"/>
    </location>
</feature>
<comment type="subcellular location">
    <subcellularLocation>
        <location evidence="1">Membrane</location>
        <topology evidence="1">Single-pass membrane protein</topology>
    </subcellularLocation>
</comment>
<evidence type="ECO:0000256" key="2">
    <source>
        <dbReference type="ARBA" id="ARBA00022692"/>
    </source>
</evidence>
<dbReference type="Proteomes" id="UP000887568">
    <property type="component" value="Unplaced"/>
</dbReference>
<sequence length="569" mass="63187">MDTSLFLLVFLLASPVPSLTDPSGKLGCRFSPVCDEDEVCAEDQLFGTCMQRLANFLPNYKLDPAGLKQLKDVVQYLLDEGFAWEDQYAQDSLREVLDPFRQSIVPVAPELRPPGYQPESPMTDAEAEAWATVDRLAQTYQAVLDEYQERYRAYEELVKTYGFGTDDDLNQYAAEMQRKYESVVRELQAEERENLRRLYNLYYEKYLSLLEEETNQGATDAQDAWDIEGGYGEGNDWKGLYKMRLLKEYLQLLYNENRDRWVTSSEESASESDTSSEGSSYSLESFMEEWNGDFGNELPVGNDEVAVETEAAEPQDQNKQGEGTVYDTIFGDLDGQYWNALTDEEKNDLIDEILQLEAEDAGVATETGDAEEEGGGKEEQGAESGEEKGADEKKAPSSKGQGVGQPGKEFVEPLQQPKESGISMNVDLAKKDEDAVAVATPEPARKEPTTPAPEPTTAKRTTFAPSGYVFIALTSGISLREAQMLVEELAIALDAPEGAFSEIETGEKQVTFKVHPDVIRMTPAEVAEAAAARQSDLEDMMGVTITETGVGKQVSQFCFGGENCVRNFF</sequence>
<evidence type="ECO:0000256" key="8">
    <source>
        <dbReference type="SAM" id="Coils"/>
    </source>
</evidence>
<evidence type="ECO:0000256" key="5">
    <source>
        <dbReference type="ARBA" id="ARBA00023136"/>
    </source>
</evidence>
<dbReference type="EnsemblMetazoa" id="XM_038221459.1">
    <property type="protein sequence ID" value="XP_038077387.1"/>
    <property type="gene ID" value="LOC119745236"/>
</dbReference>
<dbReference type="RefSeq" id="XP_038077387.1">
    <property type="nucleotide sequence ID" value="XM_038221459.1"/>
</dbReference>
<dbReference type="AlphaFoldDB" id="A0A914BPG9"/>
<dbReference type="Pfam" id="PF11548">
    <property type="entry name" value="Receptor_IA-2"/>
    <property type="match status" value="1"/>
</dbReference>